<dbReference type="GO" id="GO:0005886">
    <property type="term" value="C:plasma membrane"/>
    <property type="evidence" value="ECO:0007669"/>
    <property type="project" value="UniProtKB-SubCell"/>
</dbReference>
<evidence type="ECO:0000256" key="11">
    <source>
        <dbReference type="ARBA" id="ARBA00023136"/>
    </source>
</evidence>
<name>A0A2P6MBY3_9GAMM</name>
<dbReference type="Proteomes" id="UP000241736">
    <property type="component" value="Unassembled WGS sequence"/>
</dbReference>
<dbReference type="EC" id="2.4.99.28" evidence="16"/>
<feature type="transmembrane region" description="Helical" evidence="16">
    <location>
        <begin position="21"/>
        <end position="47"/>
    </location>
</feature>
<evidence type="ECO:0000256" key="7">
    <source>
        <dbReference type="ARBA" id="ARBA00022692"/>
    </source>
</evidence>
<dbReference type="GO" id="GO:0032153">
    <property type="term" value="C:cell division site"/>
    <property type="evidence" value="ECO:0007669"/>
    <property type="project" value="UniProtKB-UniRule"/>
</dbReference>
<dbReference type="GO" id="GO:0009252">
    <property type="term" value="P:peptidoglycan biosynthetic process"/>
    <property type="evidence" value="ECO:0007669"/>
    <property type="project" value="UniProtKB-UniRule"/>
</dbReference>
<evidence type="ECO:0000313" key="18">
    <source>
        <dbReference type="EMBL" id="PRH83513.1"/>
    </source>
</evidence>
<feature type="transmembrane region" description="Helical" evidence="16">
    <location>
        <begin position="59"/>
        <end position="77"/>
    </location>
</feature>
<feature type="transmembrane region" description="Helical" evidence="16">
    <location>
        <begin position="353"/>
        <end position="376"/>
    </location>
</feature>
<feature type="transmembrane region" description="Helical" evidence="16">
    <location>
        <begin position="156"/>
        <end position="173"/>
    </location>
</feature>
<keyword evidence="7 16" id="KW-0812">Transmembrane</keyword>
<evidence type="ECO:0000256" key="16">
    <source>
        <dbReference type="HAMAP-Rule" id="MF_00913"/>
    </source>
</evidence>
<keyword evidence="12 16" id="KW-0131">Cell cycle</keyword>
<keyword evidence="16" id="KW-0997">Cell inner membrane</keyword>
<dbReference type="HAMAP" id="MF_00913">
    <property type="entry name" value="PGT_FtsW_proteobact"/>
    <property type="match status" value="1"/>
</dbReference>
<keyword evidence="3 16" id="KW-1003">Cell membrane</keyword>
<dbReference type="GO" id="GO:0071555">
    <property type="term" value="P:cell wall organization"/>
    <property type="evidence" value="ECO:0007669"/>
    <property type="project" value="UniProtKB-KW"/>
</dbReference>
<dbReference type="PANTHER" id="PTHR30474">
    <property type="entry name" value="CELL CYCLE PROTEIN"/>
    <property type="match status" value="1"/>
</dbReference>
<dbReference type="GO" id="GO:0015648">
    <property type="term" value="F:lipid-linked peptidoglycan transporter activity"/>
    <property type="evidence" value="ECO:0007669"/>
    <property type="project" value="TreeGrafter"/>
</dbReference>
<evidence type="ECO:0000256" key="14">
    <source>
        <dbReference type="ARBA" id="ARBA00038053"/>
    </source>
</evidence>
<evidence type="ECO:0000256" key="8">
    <source>
        <dbReference type="ARBA" id="ARBA00022960"/>
    </source>
</evidence>
<dbReference type="GO" id="GO:0043093">
    <property type="term" value="P:FtsZ-dependent cytokinesis"/>
    <property type="evidence" value="ECO:0007669"/>
    <property type="project" value="UniProtKB-UniRule"/>
</dbReference>
<dbReference type="GO" id="GO:0008955">
    <property type="term" value="F:peptidoglycan glycosyltransferase activity"/>
    <property type="evidence" value="ECO:0007669"/>
    <property type="project" value="UniProtKB-UniRule"/>
</dbReference>
<evidence type="ECO:0000256" key="4">
    <source>
        <dbReference type="ARBA" id="ARBA00022618"/>
    </source>
</evidence>
<keyword evidence="10 16" id="KW-1133">Transmembrane helix</keyword>
<keyword evidence="19" id="KW-1185">Reference proteome</keyword>
<proteinExistence type="inferred from homology"/>
<keyword evidence="8 16" id="KW-0133">Cell shape</keyword>
<gene>
    <name evidence="16 18" type="primary">ftsW</name>
    <name evidence="18" type="ORF">C6N40_02365</name>
</gene>
<organism evidence="18 19">
    <name type="scientific">Arenimonas caeni</name>
    <dbReference type="NCBI Taxonomy" id="2058085"/>
    <lineage>
        <taxon>Bacteria</taxon>
        <taxon>Pseudomonadati</taxon>
        <taxon>Pseudomonadota</taxon>
        <taxon>Gammaproteobacteria</taxon>
        <taxon>Lysobacterales</taxon>
        <taxon>Lysobacteraceae</taxon>
        <taxon>Arenimonas</taxon>
    </lineage>
</organism>
<feature type="transmembrane region" description="Helical" evidence="16">
    <location>
        <begin position="89"/>
        <end position="107"/>
    </location>
</feature>
<comment type="catalytic activity">
    <reaction evidence="15 16">
        <text>[GlcNAc-(1-&gt;4)-Mur2Ac(oyl-L-Ala-gamma-D-Glu-L-Lys-D-Ala-D-Ala)](n)-di-trans,octa-cis-undecaprenyl diphosphate + beta-D-GlcNAc-(1-&gt;4)-Mur2Ac(oyl-L-Ala-gamma-D-Glu-L-Lys-D-Ala-D-Ala)-di-trans,octa-cis-undecaprenyl diphosphate = [GlcNAc-(1-&gt;4)-Mur2Ac(oyl-L-Ala-gamma-D-Glu-L-Lys-D-Ala-D-Ala)](n+1)-di-trans,octa-cis-undecaprenyl diphosphate + di-trans,octa-cis-undecaprenyl diphosphate + H(+)</text>
        <dbReference type="Rhea" id="RHEA:23708"/>
        <dbReference type="Rhea" id="RHEA-COMP:9602"/>
        <dbReference type="Rhea" id="RHEA-COMP:9603"/>
        <dbReference type="ChEBI" id="CHEBI:15378"/>
        <dbReference type="ChEBI" id="CHEBI:58405"/>
        <dbReference type="ChEBI" id="CHEBI:60033"/>
        <dbReference type="ChEBI" id="CHEBI:78435"/>
        <dbReference type="EC" id="2.4.99.28"/>
    </reaction>
</comment>
<evidence type="ECO:0000256" key="1">
    <source>
        <dbReference type="ARBA" id="ARBA00004651"/>
    </source>
</evidence>
<dbReference type="RefSeq" id="WP_106989391.1">
    <property type="nucleotide sequence ID" value="NZ_KZ679084.1"/>
</dbReference>
<keyword evidence="5 16" id="KW-0328">Glycosyltransferase</keyword>
<evidence type="ECO:0000256" key="10">
    <source>
        <dbReference type="ARBA" id="ARBA00022989"/>
    </source>
</evidence>
<feature type="transmembrane region" description="Helical" evidence="16">
    <location>
        <begin position="318"/>
        <end position="341"/>
    </location>
</feature>
<dbReference type="OrthoDB" id="9768187at2"/>
<comment type="similarity">
    <text evidence="14 16">Belongs to the SEDS family. FtsW subfamily.</text>
</comment>
<dbReference type="AlphaFoldDB" id="A0A2P6MBY3"/>
<evidence type="ECO:0000256" key="9">
    <source>
        <dbReference type="ARBA" id="ARBA00022984"/>
    </source>
</evidence>
<evidence type="ECO:0000256" key="15">
    <source>
        <dbReference type="ARBA" id="ARBA00049902"/>
    </source>
</evidence>
<evidence type="ECO:0000256" key="3">
    <source>
        <dbReference type="ARBA" id="ARBA00022475"/>
    </source>
</evidence>
<protein>
    <recommendedName>
        <fullName evidence="16">Probable peptidoglycan glycosyltransferase FtsW</fullName>
        <shortName evidence="16">PGT</shortName>
        <ecNumber evidence="16">2.4.99.28</ecNumber>
    </recommendedName>
    <alternativeName>
        <fullName evidence="16">Cell division protein FtsW</fullName>
    </alternativeName>
    <alternativeName>
        <fullName evidence="16">Cell wall polymerase</fullName>
    </alternativeName>
    <alternativeName>
        <fullName evidence="16">Peptidoglycan polymerase</fullName>
        <shortName evidence="16">PG polymerase</shortName>
    </alternativeName>
</protein>
<reference evidence="18 19" key="1">
    <citation type="submission" date="2018-03" db="EMBL/GenBank/DDBJ databases">
        <title>Arenimonas caeni sp. nov., isolated from activated sludge.</title>
        <authorList>
            <person name="Liu H."/>
        </authorList>
    </citation>
    <scope>NUCLEOTIDE SEQUENCE [LARGE SCALE GENOMIC DNA]</scope>
    <source>
        <strain evidence="19">z29</strain>
    </source>
</reference>
<dbReference type="InterPro" id="IPR013437">
    <property type="entry name" value="FtsW"/>
</dbReference>
<dbReference type="PANTHER" id="PTHR30474:SF2">
    <property type="entry name" value="PEPTIDOGLYCAN GLYCOSYLTRANSFERASE FTSW-RELATED"/>
    <property type="match status" value="1"/>
</dbReference>
<sequence length="439" mass="46775">MSFLDERASQATKLEQIGGRYDPLLLGLALVLAGFGVVMVGSSSIAIAEGLDVGPFYFLTRHVVFLGLGAALAIGLMRTELKLIERHNHLLLLACIVLLGLVFMPGIGYTVNGAQRWINLGVSKFQAVEAVKLLLIIWLASYVVRYRDEIGQKWSTLLKPLGVAGFLVLLLLLQPDFGSAALIIAITAGMVWLGGARIAHLLLIGAAVLPVLAAVAVAAPYRVARLKSFLNPWEDPFNDGFQLTQALIAIGRGEWFGVGLGGSVQKLFYLPEAHTDFIFSVTAEELGFAGSVGIIALFALFAWRTFSIGLRAVEMRRYFAGFCAFGVGLWISLQAFVSIGVNLGLLPTKGLTLPLVSSGGSSVLITCAAIGLLLRVSYELDRAERQVARLRGAGAVPADESAPRFDAPMPEQSPAAVMPASAGPRGSRHRVEPKIGAVA</sequence>
<feature type="transmembrane region" description="Helical" evidence="16">
    <location>
        <begin position="286"/>
        <end position="306"/>
    </location>
</feature>
<evidence type="ECO:0000256" key="6">
    <source>
        <dbReference type="ARBA" id="ARBA00022679"/>
    </source>
</evidence>
<accession>A0A2P6MBY3</accession>
<evidence type="ECO:0000313" key="19">
    <source>
        <dbReference type="Proteomes" id="UP000241736"/>
    </source>
</evidence>
<dbReference type="NCBIfam" id="TIGR02614">
    <property type="entry name" value="ftsW"/>
    <property type="match status" value="1"/>
</dbReference>
<feature type="transmembrane region" description="Helical" evidence="16">
    <location>
        <begin position="202"/>
        <end position="223"/>
    </location>
</feature>
<comment type="pathway">
    <text evidence="2 16">Cell wall biogenesis; peptidoglycan biosynthesis.</text>
</comment>
<keyword evidence="9 16" id="KW-0573">Peptidoglycan synthesis</keyword>
<evidence type="ECO:0000256" key="12">
    <source>
        <dbReference type="ARBA" id="ARBA00023306"/>
    </source>
</evidence>
<keyword evidence="4 16" id="KW-0132">Cell division</keyword>
<feature type="transmembrane region" description="Helical" evidence="16">
    <location>
        <begin position="127"/>
        <end position="144"/>
    </location>
</feature>
<feature type="region of interest" description="Disordered" evidence="17">
    <location>
        <begin position="398"/>
        <end position="439"/>
    </location>
</feature>
<evidence type="ECO:0000256" key="5">
    <source>
        <dbReference type="ARBA" id="ARBA00022676"/>
    </source>
</evidence>
<keyword evidence="11 16" id="KW-0472">Membrane</keyword>
<evidence type="ECO:0000256" key="17">
    <source>
        <dbReference type="SAM" id="MobiDB-lite"/>
    </source>
</evidence>
<comment type="subcellular location">
    <subcellularLocation>
        <location evidence="16">Cell inner membrane</location>
        <topology evidence="16">Multi-pass membrane protein</topology>
    </subcellularLocation>
    <subcellularLocation>
        <location evidence="1">Cell membrane</location>
        <topology evidence="1">Multi-pass membrane protein</topology>
    </subcellularLocation>
    <text evidence="16">Localizes to the division septum.</text>
</comment>
<evidence type="ECO:0000256" key="13">
    <source>
        <dbReference type="ARBA" id="ARBA00023316"/>
    </source>
</evidence>
<keyword evidence="13 16" id="KW-0961">Cell wall biogenesis/degradation</keyword>
<dbReference type="GO" id="GO:0008360">
    <property type="term" value="P:regulation of cell shape"/>
    <property type="evidence" value="ECO:0007669"/>
    <property type="project" value="UniProtKB-KW"/>
</dbReference>
<comment type="function">
    <text evidence="16">Peptidoglycan polymerase that is essential for cell division.</text>
</comment>
<keyword evidence="6 16" id="KW-0808">Transferase</keyword>
<dbReference type="InterPro" id="IPR001182">
    <property type="entry name" value="FtsW/RodA"/>
</dbReference>
<dbReference type="EMBL" id="PVLF01000002">
    <property type="protein sequence ID" value="PRH83513.1"/>
    <property type="molecule type" value="Genomic_DNA"/>
</dbReference>
<dbReference type="UniPathway" id="UPA00219"/>
<evidence type="ECO:0000256" key="2">
    <source>
        <dbReference type="ARBA" id="ARBA00004752"/>
    </source>
</evidence>
<dbReference type="Pfam" id="PF01098">
    <property type="entry name" value="FTSW_RODA_SPOVE"/>
    <property type="match status" value="1"/>
</dbReference>
<feature type="transmembrane region" description="Helical" evidence="16">
    <location>
        <begin position="179"/>
        <end position="195"/>
    </location>
</feature>
<comment type="caution">
    <text evidence="18">The sequence shown here is derived from an EMBL/GenBank/DDBJ whole genome shotgun (WGS) entry which is preliminary data.</text>
</comment>